<evidence type="ECO:0000313" key="3">
    <source>
        <dbReference type="EMBL" id="APA20200.1"/>
    </source>
</evidence>
<name>A0A1I9W066_POPTO</name>
<protein>
    <submittedName>
        <fullName evidence="3">UDP-glycosyltransferase 73B4</fullName>
    </submittedName>
</protein>
<evidence type="ECO:0000256" key="1">
    <source>
        <dbReference type="ARBA" id="ARBA00009995"/>
    </source>
</evidence>
<dbReference type="SUPFAM" id="SSF53756">
    <property type="entry name" value="UDP-Glycosyltransferase/glycogen phosphorylase"/>
    <property type="match status" value="1"/>
</dbReference>
<reference evidence="3" key="1">
    <citation type="submission" date="2015-10" db="EMBL/GenBank/DDBJ databases">
        <title>The patterns of DNA cytosine methylation of different tissues and organs in poplar.</title>
        <authorList>
            <person name="Zhang D."/>
            <person name="Wang Q."/>
        </authorList>
    </citation>
    <scope>NUCLEOTIDE SEQUENCE</scope>
</reference>
<dbReference type="Gene3D" id="3.40.50.2000">
    <property type="entry name" value="Glycogen Phosphorylase B"/>
    <property type="match status" value="3"/>
</dbReference>
<comment type="similarity">
    <text evidence="1">Belongs to the UDP-glycosyltransferase family.</text>
</comment>
<dbReference type="GO" id="GO:0035251">
    <property type="term" value="F:UDP-glucosyltransferase activity"/>
    <property type="evidence" value="ECO:0007669"/>
    <property type="project" value="TreeGrafter"/>
</dbReference>
<organism evidence="3">
    <name type="scientific">Populus tomentosa</name>
    <name type="common">Chinese white poplar</name>
    <dbReference type="NCBI Taxonomy" id="118781"/>
    <lineage>
        <taxon>Eukaryota</taxon>
        <taxon>Viridiplantae</taxon>
        <taxon>Streptophyta</taxon>
        <taxon>Embryophyta</taxon>
        <taxon>Tracheophyta</taxon>
        <taxon>Spermatophyta</taxon>
        <taxon>Magnoliopsida</taxon>
        <taxon>eudicotyledons</taxon>
        <taxon>Gunneridae</taxon>
        <taxon>Pentapetalae</taxon>
        <taxon>rosids</taxon>
        <taxon>fabids</taxon>
        <taxon>Malpighiales</taxon>
        <taxon>Salicaceae</taxon>
        <taxon>Saliceae</taxon>
        <taxon>Populus</taxon>
    </lineage>
</organism>
<dbReference type="AlphaFoldDB" id="A0A1I9W066"/>
<proteinExistence type="inferred from homology"/>
<keyword evidence="2" id="KW-0328">Glycosyltransferase</keyword>
<dbReference type="EMBL" id="KT972465">
    <property type="protein sequence ID" value="APA20200.1"/>
    <property type="molecule type" value="Genomic_DNA"/>
</dbReference>
<sequence length="331" mass="36146">MPSPSSSHVVIFPFMAQGHTLPLLDLSKALCLSHQQIKVTIITTPSNANSIAKYVTNHPDINLHEIPFPTIDGLPKGCENTSQLPSMEFLLPFLLATKQLQKPFEEVLKTMLESKNPPTCVISDFFLGWTLASCQALGVPRLVFHGMGILSMAITKSTWFHAPQLESVSMFDPLDLPGMKLPFTLTRADLPGSINLPDHDDKFYQFIQEVGEADARSWGVIANSFEELEKSHIPAFESFYINGAKAWCLGPLLDGLGAGLSVEGVQNQVSKIPVSRQAICEGVEELMGGSKGRIAKERAQALGRVARRAVQKGGSSHDTLNKLIGQLRVSM</sequence>
<keyword evidence="3" id="KW-0808">Transferase</keyword>
<evidence type="ECO:0000256" key="2">
    <source>
        <dbReference type="ARBA" id="ARBA00022676"/>
    </source>
</evidence>
<accession>A0A1I9W066</accession>
<dbReference type="PANTHER" id="PTHR48047">
    <property type="entry name" value="GLYCOSYLTRANSFERASE"/>
    <property type="match status" value="1"/>
</dbReference>
<dbReference type="PANTHER" id="PTHR48047:SF185">
    <property type="entry name" value="GLYCOSYLTRANSFERASE"/>
    <property type="match status" value="1"/>
</dbReference>
<dbReference type="FunFam" id="3.40.50.2000:FF:000435">
    <property type="entry name" value="Glycosyltransferase"/>
    <property type="match status" value="1"/>
</dbReference>